<dbReference type="AlphaFoldDB" id="L7JSF1"/>
<evidence type="ECO:0000313" key="2">
    <source>
        <dbReference type="Proteomes" id="UP000011185"/>
    </source>
</evidence>
<reference evidence="1 2" key="1">
    <citation type="journal article" date="2012" name="PLoS Pathog.">
        <title>The genome of the obligate intracellular parasite Trachipleistophora hominis: new insights into microsporidian genome dynamics and reductive evolution.</title>
        <authorList>
            <person name="Heinz E."/>
            <person name="Williams T.A."/>
            <person name="Nakjang S."/>
            <person name="Noel C.J."/>
            <person name="Swan D.C."/>
            <person name="Goldberg A.V."/>
            <person name="Harris S.R."/>
            <person name="Weinmaier T."/>
            <person name="Markert S."/>
            <person name="Becher D."/>
            <person name="Bernhardt J."/>
            <person name="Dagan T."/>
            <person name="Hacker C."/>
            <person name="Lucocq J.M."/>
            <person name="Schweder T."/>
            <person name="Rattei T."/>
            <person name="Hall N."/>
            <person name="Hirt R.P."/>
            <person name="Embley T.M."/>
        </authorList>
    </citation>
    <scope>NUCLEOTIDE SEQUENCE [LARGE SCALE GENOMIC DNA]</scope>
</reference>
<dbReference type="Proteomes" id="UP000011185">
    <property type="component" value="Unassembled WGS sequence"/>
</dbReference>
<gene>
    <name evidence="1" type="ORF">THOM_3121</name>
</gene>
<dbReference type="EMBL" id="JH994095">
    <property type="protein sequence ID" value="ELQ73981.1"/>
    <property type="molecule type" value="Genomic_DNA"/>
</dbReference>
<dbReference type="HOGENOM" id="CLU_2484800_0_0_1"/>
<name>L7JSF1_TRAHO</name>
<sequence length="97" mass="11593">MIRKKRKIKLFQTMPSLINEIKKNSAYKNITMSKVKFMQDRIVELGAHKKKTFLPFKEGIMKSVEEKEAIRRERQMRVNVGLLTKNKSTRRKKQNKN</sequence>
<accession>L7JSF1</accession>
<keyword evidence="2" id="KW-1185">Reference proteome</keyword>
<organism evidence="1 2">
    <name type="scientific">Trachipleistophora hominis</name>
    <name type="common">Microsporidian parasite</name>
    <dbReference type="NCBI Taxonomy" id="72359"/>
    <lineage>
        <taxon>Eukaryota</taxon>
        <taxon>Fungi</taxon>
        <taxon>Fungi incertae sedis</taxon>
        <taxon>Microsporidia</taxon>
        <taxon>Pleistophoridae</taxon>
        <taxon>Trachipleistophora</taxon>
    </lineage>
</organism>
<dbReference type="InParanoid" id="L7JSF1"/>
<protein>
    <submittedName>
        <fullName evidence="1">Uncharacterized protein</fullName>
    </submittedName>
</protein>
<dbReference type="OMA" id="INKIHFM"/>
<dbReference type="OrthoDB" id="10556890at2759"/>
<dbReference type="VEuPathDB" id="MicrosporidiaDB:THOM_3121"/>
<evidence type="ECO:0000313" key="1">
    <source>
        <dbReference type="EMBL" id="ELQ73981.1"/>
    </source>
</evidence>
<proteinExistence type="predicted"/>